<dbReference type="GO" id="GO:0045893">
    <property type="term" value="P:positive regulation of DNA-templated transcription"/>
    <property type="evidence" value="ECO:0007669"/>
    <property type="project" value="InterPro"/>
</dbReference>
<organism evidence="4 5">
    <name type="scientific">Vibrio albus</name>
    <dbReference type="NCBI Taxonomy" id="2200953"/>
    <lineage>
        <taxon>Bacteria</taxon>
        <taxon>Pseudomonadati</taxon>
        <taxon>Pseudomonadota</taxon>
        <taxon>Gammaproteobacteria</taxon>
        <taxon>Vibrionales</taxon>
        <taxon>Vibrionaceae</taxon>
        <taxon>Vibrio</taxon>
    </lineage>
</organism>
<dbReference type="PANTHER" id="PTHR30204">
    <property type="entry name" value="REDOX-CYCLING DRUG-SENSING TRANSCRIPTIONAL ACTIVATOR SOXR"/>
    <property type="match status" value="1"/>
</dbReference>
<dbReference type="SMART" id="SM00422">
    <property type="entry name" value="HTH_MERR"/>
    <property type="match status" value="1"/>
</dbReference>
<dbReference type="CDD" id="cd04784">
    <property type="entry name" value="HTH_CadR-PbrR"/>
    <property type="match status" value="1"/>
</dbReference>
<evidence type="ECO:0000256" key="2">
    <source>
        <dbReference type="SAM" id="Coils"/>
    </source>
</evidence>
<dbReference type="InterPro" id="IPR047057">
    <property type="entry name" value="MerR_fam"/>
</dbReference>
<dbReference type="SUPFAM" id="SSF46955">
    <property type="entry name" value="Putative DNA-binding domain"/>
    <property type="match status" value="1"/>
</dbReference>
<dbReference type="Pfam" id="PF13411">
    <property type="entry name" value="MerR_1"/>
    <property type="match status" value="1"/>
</dbReference>
<feature type="domain" description="HTH merR-type" evidence="3">
    <location>
        <begin position="1"/>
        <end position="70"/>
    </location>
</feature>
<feature type="coiled-coil region" evidence="2">
    <location>
        <begin position="89"/>
        <end position="119"/>
    </location>
</feature>
<proteinExistence type="predicted"/>
<dbReference type="PANTHER" id="PTHR30204:SF92">
    <property type="entry name" value="HTH-TYPE TRANSCRIPTIONAL REGULATOR ZNTR"/>
    <property type="match status" value="1"/>
</dbReference>
<evidence type="ECO:0000259" key="3">
    <source>
        <dbReference type="PROSITE" id="PS50937"/>
    </source>
</evidence>
<dbReference type="AlphaFoldDB" id="A0A2U3B7U9"/>
<protein>
    <submittedName>
        <fullName evidence="4">Cd(II)/Pb(II)-responsive transcriptional regulator</fullName>
    </submittedName>
</protein>
<gene>
    <name evidence="4" type="ORF">DI392_13500</name>
</gene>
<keyword evidence="2" id="KW-0175">Coiled coil</keyword>
<name>A0A2U3B7U9_9VIBR</name>
<dbReference type="Proteomes" id="UP000245362">
    <property type="component" value="Unassembled WGS sequence"/>
</dbReference>
<dbReference type="GO" id="GO:0003700">
    <property type="term" value="F:DNA-binding transcription factor activity"/>
    <property type="evidence" value="ECO:0007669"/>
    <property type="project" value="InterPro"/>
</dbReference>
<accession>A0A2U3B7U9</accession>
<dbReference type="GO" id="GO:0046872">
    <property type="term" value="F:metal ion binding"/>
    <property type="evidence" value="ECO:0007669"/>
    <property type="project" value="InterPro"/>
</dbReference>
<dbReference type="OrthoDB" id="9808480at2"/>
<dbReference type="GO" id="GO:0003677">
    <property type="term" value="F:DNA binding"/>
    <property type="evidence" value="ECO:0007669"/>
    <property type="project" value="UniProtKB-KW"/>
</dbReference>
<evidence type="ECO:0000313" key="5">
    <source>
        <dbReference type="Proteomes" id="UP000245362"/>
    </source>
</evidence>
<sequence>MKIGELAKKADCPVETVRYYEKQGLLPKAQRELENNYRRYNVTHLERLLFIRRCRALDMAHDEIRTLLQAMSSDSTSCSPIDNVISQHLEHVQDRVKELKLLESELKKLRNECDSRRSLEECGIVEKLNANEKVVSTNRNKSKHLGGVH</sequence>
<keyword evidence="1" id="KW-0238">DNA-binding</keyword>
<evidence type="ECO:0000313" key="4">
    <source>
        <dbReference type="EMBL" id="PWI32837.1"/>
    </source>
</evidence>
<comment type="caution">
    <text evidence="4">The sequence shown here is derived from an EMBL/GenBank/DDBJ whole genome shotgun (WGS) entry which is preliminary data.</text>
</comment>
<dbReference type="EMBL" id="QFWT01000007">
    <property type="protein sequence ID" value="PWI32837.1"/>
    <property type="molecule type" value="Genomic_DNA"/>
</dbReference>
<reference evidence="4 5" key="1">
    <citation type="submission" date="2018-05" db="EMBL/GenBank/DDBJ databases">
        <title>Vibrio limimaris sp. nov., isolated from marine sediment.</title>
        <authorList>
            <person name="Li C.-M."/>
        </authorList>
    </citation>
    <scope>NUCLEOTIDE SEQUENCE [LARGE SCALE GENOMIC DNA]</scope>
    <source>
        <strain evidence="4 5">E4404</strain>
    </source>
</reference>
<evidence type="ECO:0000256" key="1">
    <source>
        <dbReference type="ARBA" id="ARBA00023125"/>
    </source>
</evidence>
<dbReference type="InterPro" id="IPR011791">
    <property type="entry name" value="CadR-PbrR"/>
</dbReference>
<dbReference type="PROSITE" id="PS50937">
    <property type="entry name" value="HTH_MERR_2"/>
    <property type="match status" value="1"/>
</dbReference>
<dbReference type="RefSeq" id="WP_025590161.1">
    <property type="nucleotide sequence ID" value="NZ_QFWT01000007.1"/>
</dbReference>
<dbReference type="Gene3D" id="1.10.1660.10">
    <property type="match status" value="1"/>
</dbReference>
<keyword evidence="5" id="KW-1185">Reference proteome</keyword>
<dbReference type="InterPro" id="IPR009061">
    <property type="entry name" value="DNA-bd_dom_put_sf"/>
</dbReference>
<dbReference type="InterPro" id="IPR000551">
    <property type="entry name" value="MerR-type_HTH_dom"/>
</dbReference>